<organism evidence="1 2">
    <name type="scientific">Terrimonas rubra</name>
    <dbReference type="NCBI Taxonomy" id="1035890"/>
    <lineage>
        <taxon>Bacteria</taxon>
        <taxon>Pseudomonadati</taxon>
        <taxon>Bacteroidota</taxon>
        <taxon>Chitinophagia</taxon>
        <taxon>Chitinophagales</taxon>
        <taxon>Chitinophagaceae</taxon>
        <taxon>Terrimonas</taxon>
    </lineage>
</organism>
<protein>
    <submittedName>
        <fullName evidence="1">Transferase</fullName>
    </submittedName>
</protein>
<dbReference type="SUPFAM" id="SSF53335">
    <property type="entry name" value="S-adenosyl-L-methionine-dependent methyltransferases"/>
    <property type="match status" value="1"/>
</dbReference>
<keyword evidence="2" id="KW-1185">Reference proteome</keyword>
<gene>
    <name evidence="1" type="ORF">ACFS6H_19525</name>
</gene>
<dbReference type="EMBL" id="JBHUOZ010000003">
    <property type="protein sequence ID" value="MFD2921919.1"/>
    <property type="molecule type" value="Genomic_DNA"/>
</dbReference>
<dbReference type="Proteomes" id="UP001597511">
    <property type="component" value="Unassembled WGS sequence"/>
</dbReference>
<proteinExistence type="predicted"/>
<name>A0ABW6A948_9BACT</name>
<dbReference type="CDD" id="cd02440">
    <property type="entry name" value="AdoMet_MTases"/>
    <property type="match status" value="1"/>
</dbReference>
<dbReference type="GO" id="GO:0016740">
    <property type="term" value="F:transferase activity"/>
    <property type="evidence" value="ECO:0007669"/>
    <property type="project" value="UniProtKB-KW"/>
</dbReference>
<evidence type="ECO:0000313" key="1">
    <source>
        <dbReference type="EMBL" id="MFD2921919.1"/>
    </source>
</evidence>
<comment type="caution">
    <text evidence="1">The sequence shown here is derived from an EMBL/GenBank/DDBJ whole genome shotgun (WGS) entry which is preliminary data.</text>
</comment>
<dbReference type="RefSeq" id="WP_386103127.1">
    <property type="nucleotide sequence ID" value="NZ_JBHUOZ010000003.1"/>
</dbReference>
<reference evidence="2" key="1">
    <citation type="journal article" date="2019" name="Int. J. Syst. Evol. Microbiol.">
        <title>The Global Catalogue of Microorganisms (GCM) 10K type strain sequencing project: providing services to taxonomists for standard genome sequencing and annotation.</title>
        <authorList>
            <consortium name="The Broad Institute Genomics Platform"/>
            <consortium name="The Broad Institute Genome Sequencing Center for Infectious Disease"/>
            <person name="Wu L."/>
            <person name="Ma J."/>
        </authorList>
    </citation>
    <scope>NUCLEOTIDE SEQUENCE [LARGE SCALE GENOMIC DNA]</scope>
    <source>
        <strain evidence="2">KCTC 23299</strain>
    </source>
</reference>
<sequence>MYLLIPGRHQLLTNFQQTYLTKLLNTPLQELKDIYGRAVTTPGKIEAVIFAVTSANHSNTRRNPLPFYLRAISIESMAASLPVPVYIYGIDDVGSLDSFAGYTIKRIKHESDGMFDCRPANTLVVCSTPVLRLYESLGFTILPAELKDINNWEHHATMPWDLVEHIARVPHWEEDDFVKQEMHRTAYEVWKKYKLGQKVKQLFNDTMISSDGDLTETRDYNVYVRQMDDIAGLKYRETAAYLQPGRIGDIGCAVGSWIKLVTKDARLRESDVYGIEVSRHLFEICKQRKENGEFAHPFVFFAQKNAVTGLVFDPHSMNTIHTSSLTHEIESYGSREDLLQFIKNRYDELVPGGVWVNRDVVGPYNKQQQVYMLLNREDGNNEDPYKTFAERELLSQYLQQLSTYARFLRFERDFRAAEGYQLSYTTVVAEGHTYLQLSLQDAAEFLSRKDYTDNWQSEMHETFCFWDFDEWQEQLRSAGFKIHPQSYVTTNQWIVENRWKDKVSLFVPEDGILKPYAYPVTHMVLVGIKE</sequence>
<evidence type="ECO:0000313" key="2">
    <source>
        <dbReference type="Proteomes" id="UP001597511"/>
    </source>
</evidence>
<keyword evidence="1" id="KW-0808">Transferase</keyword>
<dbReference type="Gene3D" id="3.40.50.150">
    <property type="entry name" value="Vaccinia Virus protein VP39"/>
    <property type="match status" value="1"/>
</dbReference>
<accession>A0ABW6A948</accession>
<dbReference type="InterPro" id="IPR029063">
    <property type="entry name" value="SAM-dependent_MTases_sf"/>
</dbReference>